<dbReference type="HOGENOM" id="CLU_017887_0_0_6"/>
<evidence type="ECO:0000259" key="2">
    <source>
        <dbReference type="Pfam" id="PF18172"/>
    </source>
</evidence>
<feature type="domain" description="LepB N-terminal" evidence="4">
    <location>
        <begin position="125"/>
        <end position="307"/>
    </location>
</feature>
<dbReference type="Pfam" id="PF18172">
    <property type="entry name" value="LepB_GAP_N"/>
    <property type="match status" value="1"/>
</dbReference>
<evidence type="ECO:0000259" key="4">
    <source>
        <dbReference type="Pfam" id="PF18640"/>
    </source>
</evidence>
<dbReference type="Gene3D" id="1.20.120.1700">
    <property type="match status" value="1"/>
</dbReference>
<evidence type="ECO:0000313" key="5">
    <source>
        <dbReference type="EMBL" id="CEG56059.1"/>
    </source>
</evidence>
<dbReference type="Pfam" id="PF18227">
    <property type="entry name" value="LepB_GAP_C"/>
    <property type="match status" value="1"/>
</dbReference>
<dbReference type="Gene3D" id="1.25.40.830">
    <property type="match status" value="1"/>
</dbReference>
<gene>
    <name evidence="5" type="primary">lepB</name>
    <name evidence="5" type="ORF">LFA_0606</name>
</gene>
<evidence type="ECO:0000259" key="3">
    <source>
        <dbReference type="Pfam" id="PF18227"/>
    </source>
</evidence>
<feature type="domain" description="LepB GAP" evidence="2">
    <location>
        <begin position="336"/>
        <end position="498"/>
    </location>
</feature>
<organism evidence="5 6">
    <name type="scientific">Legionella fallonii LLAP-10</name>
    <dbReference type="NCBI Taxonomy" id="1212491"/>
    <lineage>
        <taxon>Bacteria</taxon>
        <taxon>Pseudomonadati</taxon>
        <taxon>Pseudomonadota</taxon>
        <taxon>Gammaproteobacteria</taxon>
        <taxon>Legionellales</taxon>
        <taxon>Legionellaceae</taxon>
        <taxon>Legionella</taxon>
    </lineage>
</organism>
<dbReference type="OrthoDB" id="5619798at2"/>
<dbReference type="EMBL" id="LN614827">
    <property type="protein sequence ID" value="CEG56059.1"/>
    <property type="molecule type" value="Genomic_DNA"/>
</dbReference>
<reference evidence="6" key="1">
    <citation type="submission" date="2014-09" db="EMBL/GenBank/DDBJ databases">
        <authorList>
            <person name="Gomez-Valero L."/>
        </authorList>
    </citation>
    <scope>NUCLEOTIDE SEQUENCE [LARGE SCALE GENOMIC DNA]</scope>
    <source>
        <strain evidence="6">ATCC700992</strain>
    </source>
</reference>
<dbReference type="InterPro" id="IPR040484">
    <property type="entry name" value="LepB_GAP_C"/>
</dbReference>
<dbReference type="KEGG" id="lfa:LFA_0606"/>
<feature type="region of interest" description="Disordered" evidence="1">
    <location>
        <begin position="643"/>
        <end position="668"/>
    </location>
</feature>
<proteinExistence type="predicted"/>
<name>A0A098G267_9GAMM</name>
<feature type="domain" description="LepB GAP" evidence="3">
    <location>
        <begin position="502"/>
        <end position="569"/>
    </location>
</feature>
<dbReference type="InterPro" id="IPR040519">
    <property type="entry name" value="LepB_N"/>
</dbReference>
<dbReference type="AlphaFoldDB" id="A0A098G267"/>
<dbReference type="InterPro" id="IPR041585">
    <property type="entry name" value="LepB_GAP_N"/>
</dbReference>
<evidence type="ECO:0000313" key="6">
    <source>
        <dbReference type="Proteomes" id="UP000032430"/>
    </source>
</evidence>
<dbReference type="Pfam" id="PF18640">
    <property type="entry name" value="LepB_N"/>
    <property type="match status" value="1"/>
</dbReference>
<protein>
    <submittedName>
        <fullName evidence="5">Effector protein B, substrate of the Dot/Icm secretion system</fullName>
    </submittedName>
</protein>
<dbReference type="RefSeq" id="WP_052673831.1">
    <property type="nucleotide sequence ID" value="NZ_LN614827.1"/>
</dbReference>
<accession>A0A098G267</accession>
<evidence type="ECO:0000256" key="1">
    <source>
        <dbReference type="SAM" id="MobiDB-lite"/>
    </source>
</evidence>
<feature type="compositionally biased region" description="Basic and acidic residues" evidence="1">
    <location>
        <begin position="643"/>
        <end position="666"/>
    </location>
</feature>
<sequence length="702" mass="80797">MLIYKGKVLTKFKDKKAGKNQSEVDGFYRDPNGFEFFIKKPKDPKELFTELFAGLLLQQFKQRGLIDKIYHDSLIAADLIQFEDGSYGLIQPKISFKELYKIIGTGYRDGSDRDPLTEMFCGPQYYILLTQLKQYFGLPTALMMSLLFGDNSVHSGNVVCLDVISAIEMAFIQFARIDWGAAFRYFGHPQNNEELLNPFEYQGWFNPKGYTKGYFLNYKKIKGLFPAIAGQASKLLAQVDEDLLVDIVTTALKQLPIDIIDNKTKMELAQYLYIESFNNISFGEKGNYQQFTHDIAKILYERLKKITVMHDLLPTSVDSDLSPIQYVESLPTAISLPVNMVTPFAEQMNIWLNILSSSDEKSIFDFNRLERDKLAKQFNCFMENILRQAERLNQYASEMPPVSPDNASESHVLRELFILNADLTPHYSSNFEIKHSYRQLYWQVVHTVLTTSFHAVVTIRVLQNTQNATEFEKASAIHFLFDTLKEHLQTLNKAYQVFIKELETTLSSMSGAQLATICHSEIEFINSSVLIGIIIRNPVLWSRMALSFAEEREELDQKTEQYHLISLQQCHQGFTLFLELAHELPSITQINARIILVTELNRLFAKLPQFLQAELAPTLNKIQDEFREWQLCNEKDILSLEEENKDRPSIERDSNNKESTRQKLKTETISTSHNAENYLLFFSHADTSKPSSFVDESIAKLV</sequence>
<dbReference type="Proteomes" id="UP000032430">
    <property type="component" value="Chromosome I"/>
</dbReference>
<keyword evidence="6" id="KW-1185">Reference proteome</keyword>